<reference evidence="2 3" key="1">
    <citation type="submission" date="2023-12" db="EMBL/GenBank/DDBJ databases">
        <title>Genome sequencing and assembly of bacterial species from a model synthetic community.</title>
        <authorList>
            <person name="Hogle S.L."/>
        </authorList>
    </citation>
    <scope>NUCLEOTIDE SEQUENCE [LARGE SCALE GENOMIC DNA]</scope>
    <source>
        <strain evidence="2 3">HAMBI_3031</strain>
    </source>
</reference>
<dbReference type="RefSeq" id="WP_114789278.1">
    <property type="nucleotide sequence ID" value="NZ_CP139960.1"/>
</dbReference>
<gene>
    <name evidence="2" type="ORF">U0035_06905</name>
</gene>
<accession>A0ABZ0W9C7</accession>
<sequence length="164" mass="19052">MHIDNLSDLPDWDDERLPLDDEEGEEWKPNPTREACKALYQKWKEIMLMLKGALDTTKSEEAESISYTDDLKYMVLGDAYEVGVKIRSSEVGSMYVLRMENAAIIRKNAQHVASSLLTLGAEDETEEQYVDLIRAEIDQFRELFKIWIGTFEKDEYTDDWGLFV</sequence>
<proteinExistence type="predicted"/>
<protein>
    <submittedName>
        <fullName evidence="2">Uncharacterized protein</fullName>
    </submittedName>
</protein>
<keyword evidence="3" id="KW-1185">Reference proteome</keyword>
<evidence type="ECO:0000313" key="3">
    <source>
        <dbReference type="Proteomes" id="UP001325680"/>
    </source>
</evidence>
<dbReference type="EMBL" id="CP139960">
    <property type="protein sequence ID" value="WQD39877.1"/>
    <property type="molecule type" value="Genomic_DNA"/>
</dbReference>
<dbReference type="Proteomes" id="UP001325680">
    <property type="component" value="Chromosome"/>
</dbReference>
<evidence type="ECO:0000256" key="1">
    <source>
        <dbReference type="SAM" id="MobiDB-lite"/>
    </source>
</evidence>
<feature type="compositionally biased region" description="Acidic residues" evidence="1">
    <location>
        <begin position="10"/>
        <end position="25"/>
    </location>
</feature>
<feature type="region of interest" description="Disordered" evidence="1">
    <location>
        <begin position="1"/>
        <end position="30"/>
    </location>
</feature>
<organism evidence="2 3">
    <name type="scientific">Niabella yanshanensis</name>
    <dbReference type="NCBI Taxonomy" id="577386"/>
    <lineage>
        <taxon>Bacteria</taxon>
        <taxon>Pseudomonadati</taxon>
        <taxon>Bacteroidota</taxon>
        <taxon>Chitinophagia</taxon>
        <taxon>Chitinophagales</taxon>
        <taxon>Chitinophagaceae</taxon>
        <taxon>Niabella</taxon>
    </lineage>
</organism>
<evidence type="ECO:0000313" key="2">
    <source>
        <dbReference type="EMBL" id="WQD39877.1"/>
    </source>
</evidence>
<name>A0ABZ0W9C7_9BACT</name>